<evidence type="ECO:0000256" key="2">
    <source>
        <dbReference type="HAMAP-Rule" id="MF_01867"/>
    </source>
</evidence>
<feature type="domain" description="Bacillithiol biosynthesis BshC N-terminal Rossmann-like" evidence="3">
    <location>
        <begin position="1"/>
        <end position="375"/>
    </location>
</feature>
<keyword evidence="2" id="KW-0175">Coiled coil</keyword>
<dbReference type="NCBIfam" id="TIGR03998">
    <property type="entry name" value="thiol_BshC"/>
    <property type="match status" value="1"/>
</dbReference>
<dbReference type="RefSeq" id="WP_160908011.1">
    <property type="nucleotide sequence ID" value="NZ_WVHS01000004.1"/>
</dbReference>
<dbReference type="PIRSF" id="PIRSF012535">
    <property type="entry name" value="UCP012535"/>
    <property type="match status" value="1"/>
</dbReference>
<feature type="domain" description="Bacillithiol biosynthesis BshC C-terminal coiled-coil" evidence="4">
    <location>
        <begin position="378"/>
        <end position="531"/>
    </location>
</feature>
<comment type="caution">
    <text evidence="5">The sequence shown here is derived from an EMBL/GenBank/DDBJ whole genome shotgun (WGS) entry which is preliminary data.</text>
</comment>
<dbReference type="InterPro" id="IPR011199">
    <property type="entry name" value="Bacillithiol_biosynth_BshC"/>
</dbReference>
<evidence type="ECO:0000313" key="6">
    <source>
        <dbReference type="Proteomes" id="UP000451233"/>
    </source>
</evidence>
<keyword evidence="6" id="KW-1185">Reference proteome</keyword>
<dbReference type="HAMAP" id="MF_01867">
    <property type="entry name" value="BshC"/>
    <property type="match status" value="1"/>
</dbReference>
<dbReference type="InterPro" id="IPR055399">
    <property type="entry name" value="CC_BshC"/>
</dbReference>
<feature type="coiled-coil region" evidence="2">
    <location>
        <begin position="453"/>
        <end position="480"/>
    </location>
</feature>
<accession>A0A7K1Y179</accession>
<dbReference type="Pfam" id="PF10079">
    <property type="entry name" value="Rossmann-like_BshC"/>
    <property type="match status" value="1"/>
</dbReference>
<dbReference type="AlphaFoldDB" id="A0A7K1Y179"/>
<evidence type="ECO:0000259" key="4">
    <source>
        <dbReference type="Pfam" id="PF24850"/>
    </source>
</evidence>
<evidence type="ECO:0000259" key="3">
    <source>
        <dbReference type="Pfam" id="PF10079"/>
    </source>
</evidence>
<protein>
    <recommendedName>
        <fullName evidence="2">Putative cysteine ligase BshC</fullName>
        <ecNumber evidence="2">6.-.-.-</ecNumber>
    </recommendedName>
</protein>
<sequence length="532" mass="59945">MKSSCIDYRSTGSFSPAVIRYLNRDEKLEPFQAYPPTLAGLKAAAENRNFTGDRELLAKVLLEQYEKVAAAGRPAGEKVLANIRSLANENTFTVTTGHQLNIFTGPLYFIFKIVTAINLANQLKKADPGKHFVPVYWMATEDHDFAEINHTYVDGQLLSWETGAKGATGRMNTATMAGTLKSYTGMLGLSGHAADLAKLVTDAYTRNENLADATRYLVNALFGDYGLVVIDADDTRLKKRFAPVIAQDIFEQNSYRQITASSEALQQTGFQTQVNAREINFFYLADGLRERLVLENGTYYVLNSDVRFTPEELRHEISAHPERFSPNVILRPLYQEMILPNIAYVGGGAEIVYWLQLKKNFDFYDTRFPVLILRNSAMLADEEMAIKLTRLDLCFEDLFTNPVLLEKEWVRKHTKNDLSLTGEWAELEAVFEKISFRAAKVDPTLAPSAQAVKARLGRAIQNLEKKLVKAEKRNNHTALSQIAAIREKLFPQGGLQERKANFAPFYVKHGPELISELVKHLEPLDFKFTILS</sequence>
<gene>
    <name evidence="2 5" type="primary">bshC</name>
    <name evidence="5" type="ORF">GS398_17000</name>
</gene>
<keyword evidence="1 2" id="KW-0436">Ligase</keyword>
<dbReference type="GO" id="GO:0016874">
    <property type="term" value="F:ligase activity"/>
    <property type="evidence" value="ECO:0007669"/>
    <property type="project" value="UniProtKB-UniRule"/>
</dbReference>
<evidence type="ECO:0000313" key="5">
    <source>
        <dbReference type="EMBL" id="MXV17000.1"/>
    </source>
</evidence>
<dbReference type="Proteomes" id="UP000451233">
    <property type="component" value="Unassembled WGS sequence"/>
</dbReference>
<name>A0A7K1Y179_9SPHI</name>
<dbReference type="EMBL" id="WVHS01000004">
    <property type="protein sequence ID" value="MXV17000.1"/>
    <property type="molecule type" value="Genomic_DNA"/>
</dbReference>
<evidence type="ECO:0000256" key="1">
    <source>
        <dbReference type="ARBA" id="ARBA00022598"/>
    </source>
</evidence>
<dbReference type="InterPro" id="IPR055398">
    <property type="entry name" value="Rossmann-like_BshC"/>
</dbReference>
<comment type="similarity">
    <text evidence="2">Belongs to the BshC family.</text>
</comment>
<reference evidence="5 6" key="1">
    <citation type="submission" date="2019-11" db="EMBL/GenBank/DDBJ databases">
        <title>Pedobacter sp. HMF7056 Genome sequencing and assembly.</title>
        <authorList>
            <person name="Kang H."/>
            <person name="Kim H."/>
            <person name="Joh K."/>
        </authorList>
    </citation>
    <scope>NUCLEOTIDE SEQUENCE [LARGE SCALE GENOMIC DNA]</scope>
    <source>
        <strain evidence="5 6">HMF7056</strain>
    </source>
</reference>
<dbReference type="Pfam" id="PF24850">
    <property type="entry name" value="CC_BshC"/>
    <property type="match status" value="1"/>
</dbReference>
<dbReference type="EC" id="6.-.-.-" evidence="2"/>
<proteinExistence type="inferred from homology"/>
<organism evidence="5 6">
    <name type="scientific">Hufsiella ginkgonis</name>
    <dbReference type="NCBI Taxonomy" id="2695274"/>
    <lineage>
        <taxon>Bacteria</taxon>
        <taxon>Pseudomonadati</taxon>
        <taxon>Bacteroidota</taxon>
        <taxon>Sphingobacteriia</taxon>
        <taxon>Sphingobacteriales</taxon>
        <taxon>Sphingobacteriaceae</taxon>
        <taxon>Hufsiella</taxon>
    </lineage>
</organism>